<reference evidence="2" key="1">
    <citation type="submission" date="2020-05" db="UniProtKB">
        <authorList>
            <consortium name="EnsemblMetazoa"/>
        </authorList>
    </citation>
    <scope>IDENTIFICATION</scope>
    <source>
        <strain evidence="2">BB02</strain>
    </source>
</reference>
<proteinExistence type="predicted"/>
<feature type="compositionally biased region" description="Polar residues" evidence="1">
    <location>
        <begin position="109"/>
        <end position="119"/>
    </location>
</feature>
<gene>
    <name evidence="2" type="primary">106067199</name>
</gene>
<dbReference type="PANTHER" id="PTHR13049">
    <property type="entry name" value="DUF814-RELATED"/>
    <property type="match status" value="1"/>
</dbReference>
<feature type="region of interest" description="Disordered" evidence="1">
    <location>
        <begin position="51"/>
        <end position="119"/>
    </location>
</feature>
<evidence type="ECO:0000313" key="3">
    <source>
        <dbReference type="Proteomes" id="UP000076420"/>
    </source>
</evidence>
<organism evidence="2 3">
    <name type="scientific">Biomphalaria glabrata</name>
    <name type="common">Bloodfluke planorb</name>
    <name type="synonym">Freshwater snail</name>
    <dbReference type="NCBI Taxonomy" id="6526"/>
    <lineage>
        <taxon>Eukaryota</taxon>
        <taxon>Metazoa</taxon>
        <taxon>Spiralia</taxon>
        <taxon>Lophotrochozoa</taxon>
        <taxon>Mollusca</taxon>
        <taxon>Gastropoda</taxon>
        <taxon>Heterobranchia</taxon>
        <taxon>Euthyneura</taxon>
        <taxon>Panpulmonata</taxon>
        <taxon>Hygrophila</taxon>
        <taxon>Lymnaeoidea</taxon>
        <taxon>Planorbidae</taxon>
        <taxon>Biomphalaria</taxon>
    </lineage>
</organism>
<sequence>NKQNNLDVVYTMWANLKKTASMDVGQVGFHKEKDVKKVRVEKRINEIVNRLNKTKTEEQPDFRALREERDKKEREDQRRLQQEQKLKEKEEEKRKQEQAEIRSYGTYMKSENMQSNRVS</sequence>
<dbReference type="KEGG" id="bgt:106067199"/>
<dbReference type="Proteomes" id="UP000076420">
    <property type="component" value="Unassembled WGS sequence"/>
</dbReference>
<name>A0A2C9KP16_BIOGL</name>
<evidence type="ECO:0000313" key="2">
    <source>
        <dbReference type="EnsemblMetazoa" id="BGLB021871-PA"/>
    </source>
</evidence>
<feature type="compositionally biased region" description="Basic and acidic residues" evidence="1">
    <location>
        <begin position="54"/>
        <end position="100"/>
    </location>
</feature>
<dbReference type="PANTHER" id="PTHR13049:SF2">
    <property type="entry name" value="COILED-COIL DOMAIN-CONTAINING PROTEIN 25"/>
    <property type="match status" value="1"/>
</dbReference>
<accession>A0A2C9KP16</accession>
<dbReference type="VEuPathDB" id="VectorBase:BGLB021871"/>
<evidence type="ECO:0000256" key="1">
    <source>
        <dbReference type="SAM" id="MobiDB-lite"/>
    </source>
</evidence>
<dbReference type="EnsemblMetazoa" id="BGLB021871-RA">
    <property type="protein sequence ID" value="BGLB021871-PA"/>
    <property type="gene ID" value="BGLB021871"/>
</dbReference>
<protein>
    <submittedName>
        <fullName evidence="2">Uncharacterized protein</fullName>
    </submittedName>
</protein>
<dbReference type="AlphaFoldDB" id="A0A2C9KP16"/>
<dbReference type="InterPro" id="IPR039730">
    <property type="entry name" value="Jlp2/Ccd25"/>
</dbReference>
<dbReference type="VEuPathDB" id="VectorBase:BGLAX_044363"/>
<dbReference type="STRING" id="6526.A0A2C9KP16"/>